<sequence>MHTRMIAALTLLAATLPASAHAAQFQAGADIFTGTGVAARYVGPGGNVQPSNRALGSIADGGFDTFDTFGFYNTGTGGLALNRQVELLSGNTYRFLDTFTNTTGAAIRTTVNFFGNLGSDGDELVHYAQGGLTVSCEDDGDGNCTSDAVLALVAGNNGLAQAAITPDRYNARFVLDVAAGQSVSLLNFAFLARGEAGPLASDVDLARTTGQALMAAPRVDGLSTAQIATIVNFTVSAVPEPASWAMMLIGFGATGMMLRRRRPTRVAFA</sequence>
<keyword evidence="1" id="KW-0732">Signal</keyword>
<evidence type="ECO:0000313" key="3">
    <source>
        <dbReference type="EMBL" id="GAA3699210.1"/>
    </source>
</evidence>
<dbReference type="NCBIfam" id="TIGR02595">
    <property type="entry name" value="PEP_CTERM"/>
    <property type="match status" value="1"/>
</dbReference>
<proteinExistence type="predicted"/>
<feature type="domain" description="Ice-binding protein C-terminal" evidence="2">
    <location>
        <begin position="237"/>
        <end position="261"/>
    </location>
</feature>
<name>A0ABP7D0K9_9SPHN</name>
<evidence type="ECO:0000256" key="1">
    <source>
        <dbReference type="SAM" id="SignalP"/>
    </source>
</evidence>
<dbReference type="Proteomes" id="UP001500523">
    <property type="component" value="Unassembled WGS sequence"/>
</dbReference>
<protein>
    <recommendedName>
        <fullName evidence="2">Ice-binding protein C-terminal domain-containing protein</fullName>
    </recommendedName>
</protein>
<dbReference type="NCBIfam" id="NF035944">
    <property type="entry name" value="PEPxxWA-CTERM"/>
    <property type="match status" value="1"/>
</dbReference>
<organism evidence="3 4">
    <name type="scientific">Sphingomonas cynarae</name>
    <dbReference type="NCBI Taxonomy" id="930197"/>
    <lineage>
        <taxon>Bacteria</taxon>
        <taxon>Pseudomonadati</taxon>
        <taxon>Pseudomonadota</taxon>
        <taxon>Alphaproteobacteria</taxon>
        <taxon>Sphingomonadales</taxon>
        <taxon>Sphingomonadaceae</taxon>
        <taxon>Sphingomonas</taxon>
    </lineage>
</organism>
<keyword evidence="4" id="KW-1185">Reference proteome</keyword>
<dbReference type="Pfam" id="PF07589">
    <property type="entry name" value="PEP-CTERM"/>
    <property type="match status" value="1"/>
</dbReference>
<evidence type="ECO:0000313" key="4">
    <source>
        <dbReference type="Proteomes" id="UP001500523"/>
    </source>
</evidence>
<feature type="signal peptide" evidence="1">
    <location>
        <begin position="1"/>
        <end position="22"/>
    </location>
</feature>
<feature type="chain" id="PRO_5046650421" description="Ice-binding protein C-terminal domain-containing protein" evidence="1">
    <location>
        <begin position="23"/>
        <end position="269"/>
    </location>
</feature>
<evidence type="ECO:0000259" key="2">
    <source>
        <dbReference type="Pfam" id="PF07589"/>
    </source>
</evidence>
<reference evidence="4" key="1">
    <citation type="journal article" date="2019" name="Int. J. Syst. Evol. Microbiol.">
        <title>The Global Catalogue of Microorganisms (GCM) 10K type strain sequencing project: providing services to taxonomists for standard genome sequencing and annotation.</title>
        <authorList>
            <consortium name="The Broad Institute Genomics Platform"/>
            <consortium name="The Broad Institute Genome Sequencing Center for Infectious Disease"/>
            <person name="Wu L."/>
            <person name="Ma J."/>
        </authorList>
    </citation>
    <scope>NUCLEOTIDE SEQUENCE [LARGE SCALE GENOMIC DNA]</scope>
    <source>
        <strain evidence="4">JCM 17498</strain>
    </source>
</reference>
<gene>
    <name evidence="3" type="ORF">GCM10022268_06790</name>
</gene>
<comment type="caution">
    <text evidence="3">The sequence shown here is derived from an EMBL/GenBank/DDBJ whole genome shotgun (WGS) entry which is preliminary data.</text>
</comment>
<accession>A0ABP7D0K9</accession>
<dbReference type="RefSeq" id="WP_344691989.1">
    <property type="nucleotide sequence ID" value="NZ_BAABBF010000002.1"/>
</dbReference>
<dbReference type="EMBL" id="BAABBF010000002">
    <property type="protein sequence ID" value="GAA3699210.1"/>
    <property type="molecule type" value="Genomic_DNA"/>
</dbReference>
<dbReference type="InterPro" id="IPR013424">
    <property type="entry name" value="Ice-binding_C"/>
</dbReference>